<dbReference type="Pfam" id="PF00293">
    <property type="entry name" value="NUDIX"/>
    <property type="match status" value="1"/>
</dbReference>
<keyword evidence="5 8" id="KW-0378">Hydrolase</keyword>
<dbReference type="Proteomes" id="UP001500621">
    <property type="component" value="Unassembled WGS sequence"/>
</dbReference>
<dbReference type="InterPro" id="IPR020084">
    <property type="entry name" value="NUDIX_hydrolase_CS"/>
</dbReference>
<evidence type="ECO:0000313" key="11">
    <source>
        <dbReference type="EMBL" id="GAA4671000.1"/>
    </source>
</evidence>
<sequence length="263" mass="29167">MSNPADQPPAPQVPDWLRPVTEAIASITVHDLTRFQPPPDADPRRGAVLMLFGEGEAGPDLLLTERAHHMRSHPGQVSFPGGRIDPGETPEQTALREAQEETGLDPDGVELVGRLPELWLPPSNFAVTPLVGWWRDPSRVHAASPDEVHAVYRVPLAELADPTHRIAVQHPSGWLGPGFLIGEQHDVILWGFTAGIVSRLFDYVGWTTPLDDPPVHDLPDYMLAADPRQPVQVRPNTEFRARAPWEQEAEQQAERDWLGRADV</sequence>
<evidence type="ECO:0000256" key="3">
    <source>
        <dbReference type="ARBA" id="ARBA00006506"/>
    </source>
</evidence>
<dbReference type="InterPro" id="IPR045121">
    <property type="entry name" value="CoAse"/>
</dbReference>
<evidence type="ECO:0000256" key="6">
    <source>
        <dbReference type="ARBA" id="ARBA00022842"/>
    </source>
</evidence>
<dbReference type="PROSITE" id="PS51462">
    <property type="entry name" value="NUDIX"/>
    <property type="match status" value="1"/>
</dbReference>
<protein>
    <recommendedName>
        <fullName evidence="10">Nudix hydrolase domain-containing protein</fullName>
    </recommendedName>
</protein>
<gene>
    <name evidence="11" type="ORF">GCM10023226_04520</name>
</gene>
<evidence type="ECO:0000256" key="8">
    <source>
        <dbReference type="RuleBase" id="RU003476"/>
    </source>
</evidence>
<evidence type="ECO:0000259" key="10">
    <source>
        <dbReference type="PROSITE" id="PS51462"/>
    </source>
</evidence>
<dbReference type="CDD" id="cd03426">
    <property type="entry name" value="NUDIX_CoAse_Nudt7"/>
    <property type="match status" value="1"/>
</dbReference>
<evidence type="ECO:0000256" key="2">
    <source>
        <dbReference type="ARBA" id="ARBA00001946"/>
    </source>
</evidence>
<feature type="region of interest" description="Disordered" evidence="9">
    <location>
        <begin position="72"/>
        <end position="92"/>
    </location>
</feature>
<comment type="caution">
    <text evidence="11">The sequence shown here is derived from an EMBL/GenBank/DDBJ whole genome shotgun (WGS) entry which is preliminary data.</text>
</comment>
<dbReference type="PANTHER" id="PTHR12992:SF11">
    <property type="entry name" value="MITOCHONDRIAL COENZYME A DIPHOSPHATASE NUDT8"/>
    <property type="match status" value="1"/>
</dbReference>
<keyword evidence="7" id="KW-0464">Manganese</keyword>
<keyword evidence="6" id="KW-0460">Magnesium</keyword>
<dbReference type="InterPro" id="IPR000059">
    <property type="entry name" value="NUDIX_hydrolase_NudL_CS"/>
</dbReference>
<dbReference type="Gene3D" id="3.90.79.10">
    <property type="entry name" value="Nucleoside Triphosphate Pyrophosphohydrolase"/>
    <property type="match status" value="1"/>
</dbReference>
<accession>A0ABP8VT30</accession>
<dbReference type="RefSeq" id="WP_345262422.1">
    <property type="nucleotide sequence ID" value="NZ_BAABIM010000001.1"/>
</dbReference>
<evidence type="ECO:0000256" key="4">
    <source>
        <dbReference type="ARBA" id="ARBA00022723"/>
    </source>
</evidence>
<keyword evidence="4" id="KW-0479">Metal-binding</keyword>
<dbReference type="PRINTS" id="PR00502">
    <property type="entry name" value="NUDIXFAMILY"/>
</dbReference>
<keyword evidence="12" id="KW-1185">Reference proteome</keyword>
<reference evidence="12" key="1">
    <citation type="journal article" date="2019" name="Int. J. Syst. Evol. Microbiol.">
        <title>The Global Catalogue of Microorganisms (GCM) 10K type strain sequencing project: providing services to taxonomists for standard genome sequencing and annotation.</title>
        <authorList>
            <consortium name="The Broad Institute Genomics Platform"/>
            <consortium name="The Broad Institute Genome Sequencing Center for Infectious Disease"/>
            <person name="Wu L."/>
            <person name="Ma J."/>
        </authorList>
    </citation>
    <scope>NUCLEOTIDE SEQUENCE [LARGE SCALE GENOMIC DNA]</scope>
    <source>
        <strain evidence="12">JCM 18127</strain>
    </source>
</reference>
<dbReference type="PROSITE" id="PS00893">
    <property type="entry name" value="NUDIX_BOX"/>
    <property type="match status" value="1"/>
</dbReference>
<dbReference type="SUPFAM" id="SSF55811">
    <property type="entry name" value="Nudix"/>
    <property type="match status" value="1"/>
</dbReference>
<dbReference type="EMBL" id="BAABIM010000001">
    <property type="protein sequence ID" value="GAA4671000.1"/>
    <property type="molecule type" value="Genomic_DNA"/>
</dbReference>
<feature type="compositionally biased region" description="Basic and acidic residues" evidence="9">
    <location>
        <begin position="252"/>
        <end position="263"/>
    </location>
</feature>
<comment type="similarity">
    <text evidence="3">Belongs to the Nudix hydrolase family. PCD1 subfamily.</text>
</comment>
<evidence type="ECO:0000313" key="12">
    <source>
        <dbReference type="Proteomes" id="UP001500621"/>
    </source>
</evidence>
<evidence type="ECO:0000256" key="5">
    <source>
        <dbReference type="ARBA" id="ARBA00022801"/>
    </source>
</evidence>
<name>A0ABP8VT30_9ACTN</name>
<evidence type="ECO:0000256" key="1">
    <source>
        <dbReference type="ARBA" id="ARBA00001936"/>
    </source>
</evidence>
<dbReference type="PROSITE" id="PS01293">
    <property type="entry name" value="NUDIX_COA"/>
    <property type="match status" value="1"/>
</dbReference>
<comment type="cofactor">
    <cofactor evidence="2">
        <name>Mg(2+)</name>
        <dbReference type="ChEBI" id="CHEBI:18420"/>
    </cofactor>
</comment>
<evidence type="ECO:0000256" key="7">
    <source>
        <dbReference type="ARBA" id="ARBA00023211"/>
    </source>
</evidence>
<proteinExistence type="inferred from homology"/>
<feature type="region of interest" description="Disordered" evidence="9">
    <location>
        <begin position="239"/>
        <end position="263"/>
    </location>
</feature>
<evidence type="ECO:0000256" key="9">
    <source>
        <dbReference type="SAM" id="MobiDB-lite"/>
    </source>
</evidence>
<dbReference type="PANTHER" id="PTHR12992">
    <property type="entry name" value="NUDIX HYDROLASE"/>
    <property type="match status" value="1"/>
</dbReference>
<organism evidence="11 12">
    <name type="scientific">Nocardioides nanhaiensis</name>
    <dbReference type="NCBI Taxonomy" id="1476871"/>
    <lineage>
        <taxon>Bacteria</taxon>
        <taxon>Bacillati</taxon>
        <taxon>Actinomycetota</taxon>
        <taxon>Actinomycetes</taxon>
        <taxon>Propionibacteriales</taxon>
        <taxon>Nocardioidaceae</taxon>
        <taxon>Nocardioides</taxon>
    </lineage>
</organism>
<dbReference type="InterPro" id="IPR015797">
    <property type="entry name" value="NUDIX_hydrolase-like_dom_sf"/>
</dbReference>
<comment type="cofactor">
    <cofactor evidence="1">
        <name>Mn(2+)</name>
        <dbReference type="ChEBI" id="CHEBI:29035"/>
    </cofactor>
</comment>
<feature type="domain" description="Nudix hydrolase" evidence="10">
    <location>
        <begin position="42"/>
        <end position="181"/>
    </location>
</feature>
<dbReference type="InterPro" id="IPR000086">
    <property type="entry name" value="NUDIX_hydrolase_dom"/>
</dbReference>
<dbReference type="InterPro" id="IPR020476">
    <property type="entry name" value="Nudix_hydrolase"/>
</dbReference>